<organism evidence="2 3">
    <name type="scientific">Dendrobium thyrsiflorum</name>
    <name type="common">Pinecone-like raceme dendrobium</name>
    <name type="synonym">Orchid</name>
    <dbReference type="NCBI Taxonomy" id="117978"/>
    <lineage>
        <taxon>Eukaryota</taxon>
        <taxon>Viridiplantae</taxon>
        <taxon>Streptophyta</taxon>
        <taxon>Embryophyta</taxon>
        <taxon>Tracheophyta</taxon>
        <taxon>Spermatophyta</taxon>
        <taxon>Magnoliopsida</taxon>
        <taxon>Liliopsida</taxon>
        <taxon>Asparagales</taxon>
        <taxon>Orchidaceae</taxon>
        <taxon>Epidendroideae</taxon>
        <taxon>Malaxideae</taxon>
        <taxon>Dendrobiinae</taxon>
        <taxon>Dendrobium</taxon>
    </lineage>
</organism>
<comment type="caution">
    <text evidence="2">The sequence shown here is derived from an EMBL/GenBank/DDBJ whole genome shotgun (WGS) entry which is preliminary data.</text>
</comment>
<dbReference type="EMBL" id="JANQDX010000001">
    <property type="protein sequence ID" value="KAL0928511.1"/>
    <property type="molecule type" value="Genomic_DNA"/>
</dbReference>
<sequence>MGRTTNSEFRRRKNDVEIMEEMLRRLLEMQTKTSLVVPMANLNQDLTGIPLAESKGREIGQEEFDEGSFFHQKTPPMALIRSGSGCLDERTTKMKSFGGGSRAADHYERHCGQGEPLIGEGGGQEPHPRAQIRGGIGLVNGGTTGRAFRSEGGGATDPYRRSFGQGKWTTEGGGWAEPGESGYVR</sequence>
<feature type="region of interest" description="Disordered" evidence="1">
    <location>
        <begin position="146"/>
        <end position="185"/>
    </location>
</feature>
<gene>
    <name evidence="2" type="ORF">M5K25_000395</name>
</gene>
<accession>A0ABD0W4P2</accession>
<name>A0ABD0W4P2_DENTH</name>
<dbReference type="AlphaFoldDB" id="A0ABD0W4P2"/>
<keyword evidence="3" id="KW-1185">Reference proteome</keyword>
<protein>
    <submittedName>
        <fullName evidence="2">Uncharacterized protein</fullName>
    </submittedName>
</protein>
<dbReference type="Proteomes" id="UP001552299">
    <property type="component" value="Unassembled WGS sequence"/>
</dbReference>
<evidence type="ECO:0000313" key="3">
    <source>
        <dbReference type="Proteomes" id="UP001552299"/>
    </source>
</evidence>
<evidence type="ECO:0000256" key="1">
    <source>
        <dbReference type="SAM" id="MobiDB-lite"/>
    </source>
</evidence>
<reference evidence="2 3" key="1">
    <citation type="journal article" date="2024" name="Plant Biotechnol. J.">
        <title>Dendrobium thyrsiflorum genome and its molecular insights into genes involved in important horticultural traits.</title>
        <authorList>
            <person name="Chen B."/>
            <person name="Wang J.Y."/>
            <person name="Zheng P.J."/>
            <person name="Li K.L."/>
            <person name="Liang Y.M."/>
            <person name="Chen X.F."/>
            <person name="Zhang C."/>
            <person name="Zhao X."/>
            <person name="He X."/>
            <person name="Zhang G.Q."/>
            <person name="Liu Z.J."/>
            <person name="Xu Q."/>
        </authorList>
    </citation>
    <scope>NUCLEOTIDE SEQUENCE [LARGE SCALE GENOMIC DNA]</scope>
    <source>
        <strain evidence="2">GZMU011</strain>
    </source>
</reference>
<evidence type="ECO:0000313" key="2">
    <source>
        <dbReference type="EMBL" id="KAL0928511.1"/>
    </source>
</evidence>
<proteinExistence type="predicted"/>